<evidence type="ECO:0000313" key="2">
    <source>
        <dbReference type="Proteomes" id="UP000017837"/>
    </source>
</evidence>
<evidence type="ECO:0000313" key="1">
    <source>
        <dbReference type="EMBL" id="ESQ88118.1"/>
    </source>
</evidence>
<protein>
    <submittedName>
        <fullName evidence="1">Uncharacterized protein</fullName>
    </submittedName>
</protein>
<name>V4R9N0_9CAUL</name>
<dbReference type="EMBL" id="AWGB01000039">
    <property type="protein sequence ID" value="ESQ88118.1"/>
    <property type="molecule type" value="Genomic_DNA"/>
</dbReference>
<sequence>MVQTINIGALHFARIIIQAINVRIVRRVGYSGGKCTTVRKLLFQIRAIVISTSQICGPLAKSCLPTKKVIGLSIFAIWKKISVIVRVNRKGRAFGSGRM</sequence>
<dbReference type="Proteomes" id="UP000017837">
    <property type="component" value="Unassembled WGS sequence"/>
</dbReference>
<reference evidence="1 2" key="1">
    <citation type="journal article" date="2014" name="Nature">
        <title>Sequential evolution of bacterial morphology by co-option of a developmental regulator.</title>
        <authorList>
            <person name="Jiang C."/>
            <person name="Brown P.J."/>
            <person name="Ducret A."/>
            <person name="Brun Y.V."/>
        </authorList>
    </citation>
    <scope>NUCLEOTIDE SEQUENCE [LARGE SCALE GENOMIC DNA]</scope>
    <source>
        <strain evidence="1 2">DSM 16100</strain>
    </source>
</reference>
<dbReference type="AlphaFoldDB" id="V4R9N0"/>
<gene>
    <name evidence="1" type="ORF">ABENE_16445</name>
</gene>
<accession>V4R9N0</accession>
<organism evidence="1 2">
    <name type="scientific">Asticcacaulis benevestitus DSM 16100 = ATCC BAA-896</name>
    <dbReference type="NCBI Taxonomy" id="1121022"/>
    <lineage>
        <taxon>Bacteria</taxon>
        <taxon>Pseudomonadati</taxon>
        <taxon>Pseudomonadota</taxon>
        <taxon>Alphaproteobacteria</taxon>
        <taxon>Caulobacterales</taxon>
        <taxon>Caulobacteraceae</taxon>
        <taxon>Asticcacaulis</taxon>
    </lineage>
</organism>
<keyword evidence="2" id="KW-1185">Reference proteome</keyword>
<proteinExistence type="predicted"/>
<comment type="caution">
    <text evidence="1">The sequence shown here is derived from an EMBL/GenBank/DDBJ whole genome shotgun (WGS) entry which is preliminary data.</text>
</comment>